<accession>A0A5E7QG94</accession>
<reference evidence="1 2" key="1">
    <citation type="submission" date="2019-09" db="EMBL/GenBank/DDBJ databases">
        <authorList>
            <person name="Chandra G."/>
            <person name="Truman W A."/>
        </authorList>
    </citation>
    <scope>NUCLEOTIDE SEQUENCE [LARGE SCALE GENOMIC DNA]</scope>
    <source>
        <strain evidence="1">PS880</strain>
    </source>
</reference>
<evidence type="ECO:0000313" key="1">
    <source>
        <dbReference type="EMBL" id="VVP60759.1"/>
    </source>
</evidence>
<dbReference type="EMBL" id="CABVIH010000058">
    <property type="protein sequence ID" value="VVP60759.1"/>
    <property type="molecule type" value="Genomic_DNA"/>
</dbReference>
<gene>
    <name evidence="1" type="ORF">PS880_06197</name>
</gene>
<proteinExistence type="predicted"/>
<sequence length="41" mass="4842">MRHLGTMNYCFNLSTRLTKQGVFTGRLRCEAHQWQEIASQK</sequence>
<evidence type="ECO:0000313" key="2">
    <source>
        <dbReference type="Proteomes" id="UP000375525"/>
    </source>
</evidence>
<name>A0A5E7QG94_PSEFL</name>
<organism evidence="1 2">
    <name type="scientific">Pseudomonas fluorescens</name>
    <dbReference type="NCBI Taxonomy" id="294"/>
    <lineage>
        <taxon>Bacteria</taxon>
        <taxon>Pseudomonadati</taxon>
        <taxon>Pseudomonadota</taxon>
        <taxon>Gammaproteobacteria</taxon>
        <taxon>Pseudomonadales</taxon>
        <taxon>Pseudomonadaceae</taxon>
        <taxon>Pseudomonas</taxon>
    </lineage>
</organism>
<dbReference type="AlphaFoldDB" id="A0A5E7QG94"/>
<dbReference type="Proteomes" id="UP000375525">
    <property type="component" value="Unassembled WGS sequence"/>
</dbReference>
<protein>
    <submittedName>
        <fullName evidence="1">Uncharacterized protein</fullName>
    </submittedName>
</protein>